<sequence>MDPESDYYGQPPILASPQGRHHNAPPPRVARKTGKSVVWWPTDEGSLASRSIGKVHIDCRLRLSESKWGLLDGSQPAGILYVDLSFDQPRSCRLSSATVLISLEQYDDAESDKKKPKEKDEVSLSRLRVCEFGPKLLTGEPTTLKRRTEYNFTPEVNAGIGGFGGLGVKRHNSISYVSRWVLKGSTLAPADKKRKTPGIVYRTLKWELTENELAFQPTDRSVVHTAFAFEHELKRFYIKVEISGKLTDALDRFKHRMFPPRMKRDQGTLFTLVDLGAEADAHKNSLDHLARKLEAQMRERNLIALPTKLLDHADDPPHQTPKPPSLEEDPGLVDLADLAKAADKFAPASEPTRTLQANARISTPAPSFISTAETVVASSNGDKDLYPPLGPTNVKDPPVSVPQGEDEKPNATDMARPVVEKVLRDIAEVQFIEVLIVLRAWAYATFLAIFLRNPSGLTVSPKRKAGL</sequence>
<gene>
    <name evidence="2" type="ORF">B0H66DRAFT_565885</name>
</gene>
<name>A0AAE0HWN9_9PEZI</name>
<comment type="caution">
    <text evidence="2">The sequence shown here is derived from an EMBL/GenBank/DDBJ whole genome shotgun (WGS) entry which is preliminary data.</text>
</comment>
<feature type="region of interest" description="Disordered" evidence="1">
    <location>
        <begin position="1"/>
        <end position="35"/>
    </location>
</feature>
<reference evidence="2" key="1">
    <citation type="journal article" date="2023" name="Mol. Phylogenet. Evol.">
        <title>Genome-scale phylogeny and comparative genomics of the fungal order Sordariales.</title>
        <authorList>
            <person name="Hensen N."/>
            <person name="Bonometti L."/>
            <person name="Westerberg I."/>
            <person name="Brannstrom I.O."/>
            <person name="Guillou S."/>
            <person name="Cros-Aarteil S."/>
            <person name="Calhoun S."/>
            <person name="Haridas S."/>
            <person name="Kuo A."/>
            <person name="Mondo S."/>
            <person name="Pangilinan J."/>
            <person name="Riley R."/>
            <person name="LaButti K."/>
            <person name="Andreopoulos B."/>
            <person name="Lipzen A."/>
            <person name="Chen C."/>
            <person name="Yan M."/>
            <person name="Daum C."/>
            <person name="Ng V."/>
            <person name="Clum A."/>
            <person name="Steindorff A."/>
            <person name="Ohm R.A."/>
            <person name="Martin F."/>
            <person name="Silar P."/>
            <person name="Natvig D.O."/>
            <person name="Lalanne C."/>
            <person name="Gautier V."/>
            <person name="Ament-Velasquez S.L."/>
            <person name="Kruys A."/>
            <person name="Hutchinson M.I."/>
            <person name="Powell A.J."/>
            <person name="Barry K."/>
            <person name="Miller A.N."/>
            <person name="Grigoriev I.V."/>
            <person name="Debuchy R."/>
            <person name="Gladieux P."/>
            <person name="Hiltunen Thoren M."/>
            <person name="Johannesson H."/>
        </authorList>
    </citation>
    <scope>NUCLEOTIDE SEQUENCE</scope>
    <source>
        <strain evidence="2">CBS 118394</strain>
    </source>
</reference>
<feature type="compositionally biased region" description="Basic residues" evidence="1">
    <location>
        <begin position="19"/>
        <end position="34"/>
    </location>
</feature>
<organism evidence="2 3">
    <name type="scientific">Apodospora peruviana</name>
    <dbReference type="NCBI Taxonomy" id="516989"/>
    <lineage>
        <taxon>Eukaryota</taxon>
        <taxon>Fungi</taxon>
        <taxon>Dikarya</taxon>
        <taxon>Ascomycota</taxon>
        <taxon>Pezizomycotina</taxon>
        <taxon>Sordariomycetes</taxon>
        <taxon>Sordariomycetidae</taxon>
        <taxon>Sordariales</taxon>
        <taxon>Lasiosphaeriaceae</taxon>
        <taxon>Apodospora</taxon>
    </lineage>
</organism>
<feature type="region of interest" description="Disordered" evidence="1">
    <location>
        <begin position="310"/>
        <end position="329"/>
    </location>
</feature>
<keyword evidence="3" id="KW-1185">Reference proteome</keyword>
<evidence type="ECO:0000313" key="2">
    <source>
        <dbReference type="EMBL" id="KAK3313326.1"/>
    </source>
</evidence>
<dbReference type="Proteomes" id="UP001283341">
    <property type="component" value="Unassembled WGS sequence"/>
</dbReference>
<dbReference type="AlphaFoldDB" id="A0AAE0HWN9"/>
<dbReference type="EMBL" id="JAUEDM010000007">
    <property type="protein sequence ID" value="KAK3313326.1"/>
    <property type="molecule type" value="Genomic_DNA"/>
</dbReference>
<evidence type="ECO:0000256" key="1">
    <source>
        <dbReference type="SAM" id="MobiDB-lite"/>
    </source>
</evidence>
<feature type="region of interest" description="Disordered" evidence="1">
    <location>
        <begin position="380"/>
        <end position="411"/>
    </location>
</feature>
<proteinExistence type="predicted"/>
<evidence type="ECO:0000313" key="3">
    <source>
        <dbReference type="Proteomes" id="UP001283341"/>
    </source>
</evidence>
<accession>A0AAE0HWN9</accession>
<protein>
    <submittedName>
        <fullName evidence="2">Uncharacterized protein</fullName>
    </submittedName>
</protein>
<reference evidence="2" key="2">
    <citation type="submission" date="2023-06" db="EMBL/GenBank/DDBJ databases">
        <authorList>
            <consortium name="Lawrence Berkeley National Laboratory"/>
            <person name="Haridas S."/>
            <person name="Hensen N."/>
            <person name="Bonometti L."/>
            <person name="Westerberg I."/>
            <person name="Brannstrom I.O."/>
            <person name="Guillou S."/>
            <person name="Cros-Aarteil S."/>
            <person name="Calhoun S."/>
            <person name="Kuo A."/>
            <person name="Mondo S."/>
            <person name="Pangilinan J."/>
            <person name="Riley R."/>
            <person name="Labutti K."/>
            <person name="Andreopoulos B."/>
            <person name="Lipzen A."/>
            <person name="Chen C."/>
            <person name="Yanf M."/>
            <person name="Daum C."/>
            <person name="Ng V."/>
            <person name="Clum A."/>
            <person name="Steindorff A."/>
            <person name="Ohm R."/>
            <person name="Martin F."/>
            <person name="Silar P."/>
            <person name="Natvig D."/>
            <person name="Lalanne C."/>
            <person name="Gautier V."/>
            <person name="Ament-Velasquez S.L."/>
            <person name="Kruys A."/>
            <person name="Hutchinson M.I."/>
            <person name="Powell A.J."/>
            <person name="Barry K."/>
            <person name="Miller A.N."/>
            <person name="Grigoriev I.V."/>
            <person name="Debuchy R."/>
            <person name="Gladieux P."/>
            <person name="Thoren M.H."/>
            <person name="Johannesson H."/>
        </authorList>
    </citation>
    <scope>NUCLEOTIDE SEQUENCE</scope>
    <source>
        <strain evidence="2">CBS 118394</strain>
    </source>
</reference>